<dbReference type="AlphaFoldDB" id="A0A2Z6ZXP5"/>
<sequence>MRDACAIAGLPSATVAPLCAAGRRELRRRRPLRRACRAMVRALPPRVLRGGGAAAVAGRRSGEFPTMS</sequence>
<name>A0A2Z6ZXP5_9LAMI</name>
<evidence type="ECO:0000313" key="1">
    <source>
        <dbReference type="EMBL" id="KZT75330.1"/>
    </source>
</evidence>
<evidence type="ECO:0000313" key="2">
    <source>
        <dbReference type="Proteomes" id="UP000250235"/>
    </source>
</evidence>
<dbReference type="Proteomes" id="UP000250235">
    <property type="component" value="Unassembled WGS sequence"/>
</dbReference>
<reference evidence="1 2" key="1">
    <citation type="journal article" date="2015" name="Proc. Natl. Acad. Sci. U.S.A.">
        <title>The resurrection genome of Boea hygrometrica: A blueprint for survival of dehydration.</title>
        <authorList>
            <person name="Xiao L."/>
            <person name="Yang G."/>
            <person name="Zhang L."/>
            <person name="Yang X."/>
            <person name="Zhao S."/>
            <person name="Ji Z."/>
            <person name="Zhou Q."/>
            <person name="Hu M."/>
            <person name="Wang Y."/>
            <person name="Chen M."/>
            <person name="Xu Y."/>
            <person name="Jin H."/>
            <person name="Xiao X."/>
            <person name="Hu G."/>
            <person name="Bao F."/>
            <person name="Hu Y."/>
            <person name="Wan P."/>
            <person name="Li L."/>
            <person name="Deng X."/>
            <person name="Kuang T."/>
            <person name="Xiang C."/>
            <person name="Zhu J.K."/>
            <person name="Oliver M.J."/>
            <person name="He Y."/>
        </authorList>
    </citation>
    <scope>NUCLEOTIDE SEQUENCE [LARGE SCALE GENOMIC DNA]</scope>
    <source>
        <strain evidence="2">cv. XS01</strain>
    </source>
</reference>
<gene>
    <name evidence="1" type="ORF">F511_47645</name>
</gene>
<accession>A0A2Z6ZXP5</accession>
<dbReference type="EMBL" id="KV279218">
    <property type="protein sequence ID" value="KZT75330.1"/>
    <property type="molecule type" value="Genomic_DNA"/>
</dbReference>
<protein>
    <submittedName>
        <fullName evidence="1">Uncharacterized protein</fullName>
    </submittedName>
</protein>
<organism evidence="1 2">
    <name type="scientific">Dorcoceras hygrometricum</name>
    <dbReference type="NCBI Taxonomy" id="472368"/>
    <lineage>
        <taxon>Eukaryota</taxon>
        <taxon>Viridiplantae</taxon>
        <taxon>Streptophyta</taxon>
        <taxon>Embryophyta</taxon>
        <taxon>Tracheophyta</taxon>
        <taxon>Spermatophyta</taxon>
        <taxon>Magnoliopsida</taxon>
        <taxon>eudicotyledons</taxon>
        <taxon>Gunneridae</taxon>
        <taxon>Pentapetalae</taxon>
        <taxon>asterids</taxon>
        <taxon>lamiids</taxon>
        <taxon>Lamiales</taxon>
        <taxon>Gesneriaceae</taxon>
        <taxon>Didymocarpoideae</taxon>
        <taxon>Trichosporeae</taxon>
        <taxon>Loxocarpinae</taxon>
        <taxon>Dorcoceras</taxon>
    </lineage>
</organism>
<keyword evidence="2" id="KW-1185">Reference proteome</keyword>
<proteinExistence type="predicted"/>